<dbReference type="AlphaFoldDB" id="A0A1B0A6J6"/>
<reference evidence="2" key="1">
    <citation type="submission" date="2014-03" db="EMBL/GenBank/DDBJ databases">
        <authorList>
            <person name="Aksoy S."/>
            <person name="Warren W."/>
            <person name="Wilson R.K."/>
        </authorList>
    </citation>
    <scope>NUCLEOTIDE SEQUENCE [LARGE SCALE GENOMIC DNA]</scope>
    <source>
        <strain evidence="2">IAEA</strain>
    </source>
</reference>
<protein>
    <submittedName>
        <fullName evidence="1">Uncharacterized protein</fullName>
    </submittedName>
</protein>
<proteinExistence type="predicted"/>
<organism evidence="1 2">
    <name type="scientific">Glossina pallidipes</name>
    <name type="common">Tsetse fly</name>
    <dbReference type="NCBI Taxonomy" id="7398"/>
    <lineage>
        <taxon>Eukaryota</taxon>
        <taxon>Metazoa</taxon>
        <taxon>Ecdysozoa</taxon>
        <taxon>Arthropoda</taxon>
        <taxon>Hexapoda</taxon>
        <taxon>Insecta</taxon>
        <taxon>Pterygota</taxon>
        <taxon>Neoptera</taxon>
        <taxon>Endopterygota</taxon>
        <taxon>Diptera</taxon>
        <taxon>Brachycera</taxon>
        <taxon>Muscomorpha</taxon>
        <taxon>Hippoboscoidea</taxon>
        <taxon>Glossinidae</taxon>
        <taxon>Glossina</taxon>
    </lineage>
</organism>
<evidence type="ECO:0000313" key="2">
    <source>
        <dbReference type="Proteomes" id="UP000092445"/>
    </source>
</evidence>
<name>A0A1B0A6J6_GLOPL</name>
<dbReference type="Proteomes" id="UP000092445">
    <property type="component" value="Unassembled WGS sequence"/>
</dbReference>
<dbReference type="VEuPathDB" id="VectorBase:GPAI035876"/>
<dbReference type="EnsemblMetazoa" id="GPAI035876-RA">
    <property type="protein sequence ID" value="GPAI035876-PA"/>
    <property type="gene ID" value="GPAI035876"/>
</dbReference>
<accession>A0A1B0A6J6</accession>
<sequence length="105" mass="12515">MLTLTTERTVTVTNDVYVGSTGQKLMEKLLTQQRYKTHAAGLIVFWGSKEMFKYQKLHLALVIHKIQIPHRNLPYIWFRLTVEMMNDCGYYMLIGNFKVERNRFR</sequence>
<evidence type="ECO:0000313" key="1">
    <source>
        <dbReference type="EnsemblMetazoa" id="GPAI035876-PA"/>
    </source>
</evidence>
<reference evidence="1" key="2">
    <citation type="submission" date="2020-05" db="UniProtKB">
        <authorList>
            <consortium name="EnsemblMetazoa"/>
        </authorList>
    </citation>
    <scope>IDENTIFICATION</scope>
    <source>
        <strain evidence="1">IAEA</strain>
    </source>
</reference>
<keyword evidence="2" id="KW-1185">Reference proteome</keyword>